<dbReference type="Proteomes" id="UP001337655">
    <property type="component" value="Unassembled WGS sequence"/>
</dbReference>
<feature type="domain" description="N-acetyltransferase" evidence="1">
    <location>
        <begin position="77"/>
        <end position="222"/>
    </location>
</feature>
<evidence type="ECO:0000259" key="1">
    <source>
        <dbReference type="PROSITE" id="PS51186"/>
    </source>
</evidence>
<dbReference type="SUPFAM" id="SSF55729">
    <property type="entry name" value="Acyl-CoA N-acyltransferases (Nat)"/>
    <property type="match status" value="1"/>
</dbReference>
<evidence type="ECO:0000313" key="3">
    <source>
        <dbReference type="Proteomes" id="UP001337655"/>
    </source>
</evidence>
<dbReference type="Pfam" id="PF00583">
    <property type="entry name" value="Acetyltransf_1"/>
    <property type="match status" value="1"/>
</dbReference>
<keyword evidence="3" id="KW-1185">Reference proteome</keyword>
<dbReference type="PROSITE" id="PS51186">
    <property type="entry name" value="GNAT"/>
    <property type="match status" value="1"/>
</dbReference>
<dbReference type="GeneID" id="89927600"/>
<dbReference type="EMBL" id="JAVRRT010000009">
    <property type="protein sequence ID" value="KAK5168951.1"/>
    <property type="molecule type" value="Genomic_DNA"/>
</dbReference>
<dbReference type="AlphaFoldDB" id="A0AAV9P9I5"/>
<name>A0AAV9P9I5_9PEZI</name>
<dbReference type="InterPro" id="IPR016181">
    <property type="entry name" value="Acyl_CoA_acyltransferase"/>
</dbReference>
<dbReference type="InterPro" id="IPR052523">
    <property type="entry name" value="Trichothecene_AcTrans"/>
</dbReference>
<reference evidence="2 3" key="1">
    <citation type="submission" date="2023-08" db="EMBL/GenBank/DDBJ databases">
        <title>Black Yeasts Isolated from many extreme environments.</title>
        <authorList>
            <person name="Coleine C."/>
            <person name="Stajich J.E."/>
            <person name="Selbmann L."/>
        </authorList>
    </citation>
    <scope>NUCLEOTIDE SEQUENCE [LARGE SCALE GENOMIC DNA]</scope>
    <source>
        <strain evidence="2 3">CCFEE 5935</strain>
    </source>
</reference>
<protein>
    <recommendedName>
        <fullName evidence="1">N-acetyltransferase domain-containing protein</fullName>
    </recommendedName>
</protein>
<organism evidence="2 3">
    <name type="scientific">Saxophila tyrrhenica</name>
    <dbReference type="NCBI Taxonomy" id="1690608"/>
    <lineage>
        <taxon>Eukaryota</taxon>
        <taxon>Fungi</taxon>
        <taxon>Dikarya</taxon>
        <taxon>Ascomycota</taxon>
        <taxon>Pezizomycotina</taxon>
        <taxon>Dothideomycetes</taxon>
        <taxon>Dothideomycetidae</taxon>
        <taxon>Mycosphaerellales</taxon>
        <taxon>Extremaceae</taxon>
        <taxon>Saxophila</taxon>
    </lineage>
</organism>
<dbReference type="InterPro" id="IPR000182">
    <property type="entry name" value="GNAT_dom"/>
</dbReference>
<dbReference type="PANTHER" id="PTHR42791">
    <property type="entry name" value="GNAT FAMILY ACETYLTRANSFERASE"/>
    <property type="match status" value="1"/>
</dbReference>
<dbReference type="PANTHER" id="PTHR42791:SF14">
    <property type="entry name" value="N-ACETYLTRANSFERASE DOMAIN-CONTAINING PROTEIN"/>
    <property type="match status" value="1"/>
</dbReference>
<dbReference type="Gene3D" id="3.40.630.30">
    <property type="match status" value="1"/>
</dbReference>
<comment type="caution">
    <text evidence="2">The sequence shown here is derived from an EMBL/GenBank/DDBJ whole genome shotgun (WGS) entry which is preliminary data.</text>
</comment>
<gene>
    <name evidence="2" type="ORF">LTR77_006260</name>
</gene>
<proteinExistence type="predicted"/>
<dbReference type="RefSeq" id="XP_064658417.1">
    <property type="nucleotide sequence ID" value="XM_064803502.1"/>
</dbReference>
<sequence>MGLIVEPLQEEELDEFIRIYWSAFEPLSANMYFPMIYPNGLKPDLIARIRARILRATKGDLASHCFCAKDTSSGSIVAVSWWEEEHDPPQTQGQVDANFAQAYEARNDSPSVEGFQADLDYAAFRAAFYSEAEVMQGRPYMTLKLLATSPGHHRRGAGSLLLKHGLEKADRVGLPVYLATGVTGKPLYERFGFVYQRDMPINCLEYGGRSNGRHWCMLRPAAKEGESET</sequence>
<accession>A0AAV9P9I5</accession>
<evidence type="ECO:0000313" key="2">
    <source>
        <dbReference type="EMBL" id="KAK5168951.1"/>
    </source>
</evidence>
<dbReference type="GO" id="GO:0016747">
    <property type="term" value="F:acyltransferase activity, transferring groups other than amino-acyl groups"/>
    <property type="evidence" value="ECO:0007669"/>
    <property type="project" value="InterPro"/>
</dbReference>